<keyword evidence="2" id="KW-1185">Reference proteome</keyword>
<dbReference type="EMBL" id="LJJB01000007">
    <property type="protein sequence ID" value="KQL48378.1"/>
    <property type="molecule type" value="Genomic_DNA"/>
</dbReference>
<dbReference type="Proteomes" id="UP000051063">
    <property type="component" value="Unassembled WGS sequence"/>
</dbReference>
<evidence type="ECO:0000313" key="2">
    <source>
        <dbReference type="Proteomes" id="UP000051063"/>
    </source>
</evidence>
<proteinExistence type="predicted"/>
<protein>
    <submittedName>
        <fullName evidence="1">Uncharacterized protein</fullName>
    </submittedName>
</protein>
<sequence length="59" mass="6996">MKLKRFPLFPFLHHSQTECKKEAGVFPAYFLCLGHDKGKHIEKNRRGKSSKYLFFSKTH</sequence>
<gene>
    <name evidence="1" type="ORF">AN963_00725</name>
</gene>
<name>A0ABR5NA35_BRECH</name>
<organism evidence="1 2">
    <name type="scientific">Brevibacillus choshinensis</name>
    <dbReference type="NCBI Taxonomy" id="54911"/>
    <lineage>
        <taxon>Bacteria</taxon>
        <taxon>Bacillati</taxon>
        <taxon>Bacillota</taxon>
        <taxon>Bacilli</taxon>
        <taxon>Bacillales</taxon>
        <taxon>Paenibacillaceae</taxon>
        <taxon>Brevibacillus</taxon>
    </lineage>
</organism>
<evidence type="ECO:0000313" key="1">
    <source>
        <dbReference type="EMBL" id="KQL48378.1"/>
    </source>
</evidence>
<accession>A0ABR5NA35</accession>
<comment type="caution">
    <text evidence="1">The sequence shown here is derived from an EMBL/GenBank/DDBJ whole genome shotgun (WGS) entry which is preliminary data.</text>
</comment>
<reference evidence="1 2" key="1">
    <citation type="submission" date="2015-09" db="EMBL/GenBank/DDBJ databases">
        <title>Genome sequencing project for genomic taxonomy and phylogenomics of Bacillus-like bacteria.</title>
        <authorList>
            <person name="Liu B."/>
            <person name="Wang J."/>
            <person name="Zhu Y."/>
            <person name="Liu G."/>
            <person name="Chen Q."/>
            <person name="Chen Z."/>
            <person name="Lan J."/>
            <person name="Che J."/>
            <person name="Ge C."/>
            <person name="Shi H."/>
            <person name="Pan Z."/>
            <person name="Liu X."/>
        </authorList>
    </citation>
    <scope>NUCLEOTIDE SEQUENCE [LARGE SCALE GENOMIC DNA]</scope>
    <source>
        <strain evidence="1 2">DSM 8552</strain>
    </source>
</reference>